<proteinExistence type="predicted"/>
<dbReference type="OrthoDB" id="9813965at2"/>
<dbReference type="PRINTS" id="PR00944">
    <property type="entry name" value="CUEXPORT"/>
</dbReference>
<dbReference type="Pfam" id="PF00403">
    <property type="entry name" value="HMA"/>
    <property type="match status" value="1"/>
</dbReference>
<dbReference type="NCBIfam" id="TIGR00003">
    <property type="entry name" value="copper ion binding protein"/>
    <property type="match status" value="1"/>
</dbReference>
<evidence type="ECO:0000256" key="1">
    <source>
        <dbReference type="ARBA" id="ARBA00022723"/>
    </source>
</evidence>
<evidence type="ECO:0000313" key="4">
    <source>
        <dbReference type="EMBL" id="TQF68612.1"/>
    </source>
</evidence>
<dbReference type="InterPro" id="IPR006122">
    <property type="entry name" value="HMA_Cu_ion-bd"/>
</dbReference>
<keyword evidence="1" id="KW-0479">Metal-binding</keyword>
<dbReference type="RefSeq" id="WP_142099738.1">
    <property type="nucleotide sequence ID" value="NZ_VIGH01000005.1"/>
</dbReference>
<dbReference type="Proteomes" id="UP000316256">
    <property type="component" value="Unassembled WGS sequence"/>
</dbReference>
<comment type="caution">
    <text evidence="4">The sequence shown here is derived from an EMBL/GenBank/DDBJ whole genome shotgun (WGS) entry which is preliminary data.</text>
</comment>
<reference evidence="4 5" key="1">
    <citation type="submission" date="2019-06" db="EMBL/GenBank/DDBJ databases">
        <title>Rhodococcus spaelei sp. nov., isolated from a cave.</title>
        <authorList>
            <person name="Lee S.D."/>
        </authorList>
    </citation>
    <scope>NUCLEOTIDE SEQUENCE [LARGE SCALE GENOMIC DNA]</scope>
    <source>
        <strain evidence="4 5">C9-5</strain>
    </source>
</reference>
<evidence type="ECO:0000256" key="2">
    <source>
        <dbReference type="ARBA" id="ARBA00023008"/>
    </source>
</evidence>
<dbReference type="InterPro" id="IPR000428">
    <property type="entry name" value="Cu-bd"/>
</dbReference>
<evidence type="ECO:0000259" key="3">
    <source>
        <dbReference type="PROSITE" id="PS50846"/>
    </source>
</evidence>
<gene>
    <name evidence="4" type="ORF">FK531_12390</name>
</gene>
<dbReference type="GO" id="GO:0006825">
    <property type="term" value="P:copper ion transport"/>
    <property type="evidence" value="ECO:0007669"/>
    <property type="project" value="InterPro"/>
</dbReference>
<name>A0A541B8F9_9NOCA</name>
<dbReference type="Gene3D" id="3.30.70.100">
    <property type="match status" value="1"/>
</dbReference>
<protein>
    <submittedName>
        <fullName evidence="4">Heavy-metal-associated domain-containing protein</fullName>
    </submittedName>
</protein>
<feature type="domain" description="HMA" evidence="3">
    <location>
        <begin position="1"/>
        <end position="66"/>
    </location>
</feature>
<evidence type="ECO:0000313" key="5">
    <source>
        <dbReference type="Proteomes" id="UP000316256"/>
    </source>
</evidence>
<dbReference type="AlphaFoldDB" id="A0A541B8F9"/>
<dbReference type="PROSITE" id="PS50846">
    <property type="entry name" value="HMA_2"/>
    <property type="match status" value="1"/>
</dbReference>
<dbReference type="FunFam" id="3.30.70.100:FF:000001">
    <property type="entry name" value="ATPase copper transporting beta"/>
    <property type="match status" value="1"/>
</dbReference>
<dbReference type="InterPro" id="IPR036163">
    <property type="entry name" value="HMA_dom_sf"/>
</dbReference>
<dbReference type="InterPro" id="IPR006121">
    <property type="entry name" value="HMA_dom"/>
</dbReference>
<dbReference type="GO" id="GO:0005507">
    <property type="term" value="F:copper ion binding"/>
    <property type="evidence" value="ECO:0007669"/>
    <property type="project" value="InterPro"/>
</dbReference>
<dbReference type="PROSITE" id="PS01047">
    <property type="entry name" value="HMA_1"/>
    <property type="match status" value="1"/>
</dbReference>
<dbReference type="CDD" id="cd00371">
    <property type="entry name" value="HMA"/>
    <property type="match status" value="1"/>
</dbReference>
<keyword evidence="2" id="KW-0186">Copper</keyword>
<accession>A0A541B8F9</accession>
<sequence length="67" mass="6917">MKSTFTVTGMTCQHCVASVREEVGEIPGVTDVAVDLDTGRVEVTSESELDPGAVAAAVEEAGYELAS</sequence>
<dbReference type="SUPFAM" id="SSF55008">
    <property type="entry name" value="HMA, heavy metal-associated domain"/>
    <property type="match status" value="1"/>
</dbReference>
<dbReference type="EMBL" id="VIGH01000005">
    <property type="protein sequence ID" value="TQF68612.1"/>
    <property type="molecule type" value="Genomic_DNA"/>
</dbReference>
<organism evidence="4 5">
    <name type="scientific">Rhodococcus spelaei</name>
    <dbReference type="NCBI Taxonomy" id="2546320"/>
    <lineage>
        <taxon>Bacteria</taxon>
        <taxon>Bacillati</taxon>
        <taxon>Actinomycetota</taxon>
        <taxon>Actinomycetes</taxon>
        <taxon>Mycobacteriales</taxon>
        <taxon>Nocardiaceae</taxon>
        <taxon>Rhodococcus</taxon>
    </lineage>
</organism>
<keyword evidence="5" id="KW-1185">Reference proteome</keyword>
<dbReference type="InterPro" id="IPR017969">
    <property type="entry name" value="Heavy-metal-associated_CS"/>
</dbReference>